<sequence>MTSTPASEADHPGDDESAVPDATVPVPQDQAGIETLRLQIDAIDAELVRLIQRRTAISNAIGAARKSLGGPRIVYSREMAILERFRELGPSGTDLGMMLLSMGRGRLGRK</sequence>
<evidence type="ECO:0000259" key="2">
    <source>
        <dbReference type="PROSITE" id="PS51168"/>
    </source>
</evidence>
<dbReference type="InterPro" id="IPR036979">
    <property type="entry name" value="CM_dom_sf"/>
</dbReference>
<dbReference type="InterPro" id="IPR010958">
    <property type="entry name" value="Chorismate_mutase_highGC-bac"/>
</dbReference>
<dbReference type="InterPro" id="IPR002701">
    <property type="entry name" value="CM_II_prokaryot"/>
</dbReference>
<dbReference type="AlphaFoldDB" id="A0A1H0P554"/>
<organism evidence="3 4">
    <name type="scientific">Nakamurella panacisegetis</name>
    <dbReference type="NCBI Taxonomy" id="1090615"/>
    <lineage>
        <taxon>Bacteria</taxon>
        <taxon>Bacillati</taxon>
        <taxon>Actinomycetota</taxon>
        <taxon>Actinomycetes</taxon>
        <taxon>Nakamurellales</taxon>
        <taxon>Nakamurellaceae</taxon>
        <taxon>Nakamurella</taxon>
    </lineage>
</organism>
<dbReference type="SUPFAM" id="SSF48600">
    <property type="entry name" value="Chorismate mutase II"/>
    <property type="match status" value="1"/>
</dbReference>
<protein>
    <submittedName>
        <fullName evidence="3">Chorismate mutase</fullName>
    </submittedName>
</protein>
<dbReference type="SMART" id="SM00830">
    <property type="entry name" value="CM_2"/>
    <property type="match status" value="1"/>
</dbReference>
<evidence type="ECO:0000313" key="3">
    <source>
        <dbReference type="EMBL" id="SDP00113.1"/>
    </source>
</evidence>
<dbReference type="GO" id="GO:0046417">
    <property type="term" value="P:chorismate metabolic process"/>
    <property type="evidence" value="ECO:0007669"/>
    <property type="project" value="InterPro"/>
</dbReference>
<gene>
    <name evidence="3" type="ORF">SAMN04515671_2625</name>
</gene>
<evidence type="ECO:0000256" key="1">
    <source>
        <dbReference type="SAM" id="MobiDB-lite"/>
    </source>
</evidence>
<name>A0A1H0P554_9ACTN</name>
<dbReference type="OrthoDB" id="4424544at2"/>
<accession>A0A1H0P554</accession>
<evidence type="ECO:0000313" key="4">
    <source>
        <dbReference type="Proteomes" id="UP000198741"/>
    </source>
</evidence>
<dbReference type="PROSITE" id="PS51168">
    <property type="entry name" value="CHORISMATE_MUT_2"/>
    <property type="match status" value="1"/>
</dbReference>
<dbReference type="InterPro" id="IPR036263">
    <property type="entry name" value="Chorismate_II_sf"/>
</dbReference>
<keyword evidence="4" id="KW-1185">Reference proteome</keyword>
<dbReference type="Proteomes" id="UP000198741">
    <property type="component" value="Chromosome I"/>
</dbReference>
<dbReference type="NCBIfam" id="NF005894">
    <property type="entry name" value="PRK07857.1"/>
    <property type="match status" value="1"/>
</dbReference>
<feature type="region of interest" description="Disordered" evidence="1">
    <location>
        <begin position="1"/>
        <end position="26"/>
    </location>
</feature>
<dbReference type="Pfam" id="PF01817">
    <property type="entry name" value="CM_2"/>
    <property type="match status" value="1"/>
</dbReference>
<reference evidence="3 4" key="1">
    <citation type="submission" date="2016-10" db="EMBL/GenBank/DDBJ databases">
        <authorList>
            <person name="de Groot N.N."/>
        </authorList>
    </citation>
    <scope>NUCLEOTIDE SEQUENCE [LARGE SCALE GENOMIC DNA]</scope>
    <source>
        <strain evidence="4">P4-7,KCTC 19426,CECT 7604</strain>
    </source>
</reference>
<dbReference type="RefSeq" id="WP_090482131.1">
    <property type="nucleotide sequence ID" value="NZ_LT629710.1"/>
</dbReference>
<dbReference type="NCBIfam" id="TIGR01808">
    <property type="entry name" value="CM_M_hiGC-arch"/>
    <property type="match status" value="1"/>
</dbReference>
<proteinExistence type="predicted"/>
<dbReference type="STRING" id="1090615.SAMN04515671_2625"/>
<dbReference type="GO" id="GO:0004106">
    <property type="term" value="F:chorismate mutase activity"/>
    <property type="evidence" value="ECO:0007669"/>
    <property type="project" value="InterPro"/>
</dbReference>
<dbReference type="EMBL" id="LT629710">
    <property type="protein sequence ID" value="SDP00113.1"/>
    <property type="molecule type" value="Genomic_DNA"/>
</dbReference>
<feature type="domain" description="Chorismate mutase" evidence="2">
    <location>
        <begin position="27"/>
        <end position="110"/>
    </location>
</feature>
<dbReference type="Gene3D" id="1.20.59.10">
    <property type="entry name" value="Chorismate mutase"/>
    <property type="match status" value="1"/>
</dbReference>